<gene>
    <name evidence="4" type="primary">btuD_181</name>
    <name evidence="4" type="ORF">SDC9_81719</name>
</gene>
<accession>A0A644Z3K8</accession>
<feature type="domain" description="ABC transporter" evidence="3">
    <location>
        <begin position="1"/>
        <end position="213"/>
    </location>
</feature>
<proteinExistence type="predicted"/>
<evidence type="ECO:0000256" key="1">
    <source>
        <dbReference type="ARBA" id="ARBA00022741"/>
    </source>
</evidence>
<dbReference type="InterPro" id="IPR027417">
    <property type="entry name" value="P-loop_NTPase"/>
</dbReference>
<dbReference type="EMBL" id="VSSQ01007186">
    <property type="protein sequence ID" value="MPM35129.1"/>
    <property type="molecule type" value="Genomic_DNA"/>
</dbReference>
<dbReference type="Gene3D" id="3.40.50.300">
    <property type="entry name" value="P-loop containing nucleotide triphosphate hydrolases"/>
    <property type="match status" value="1"/>
</dbReference>
<evidence type="ECO:0000313" key="4">
    <source>
        <dbReference type="EMBL" id="MPM35129.1"/>
    </source>
</evidence>
<organism evidence="4">
    <name type="scientific">bioreactor metagenome</name>
    <dbReference type="NCBI Taxonomy" id="1076179"/>
    <lineage>
        <taxon>unclassified sequences</taxon>
        <taxon>metagenomes</taxon>
        <taxon>ecological metagenomes</taxon>
    </lineage>
</organism>
<protein>
    <submittedName>
        <fullName evidence="4">Vitamin B12 import ATP-binding protein BtuD</fullName>
    </submittedName>
</protein>
<dbReference type="CDD" id="cd03228">
    <property type="entry name" value="ABCC_MRP_Like"/>
    <property type="match status" value="1"/>
</dbReference>
<sequence>MTAILFQAQQLCFYDKICFADLEIPTGKTTFVTGPSGAGKSTLLRLLNGVLSPTHGKLYYLGRNLEDFDTIELRKEVLLVSQAVFLFDGSIRDNFAAFYEHREKSLPSDEKIKFFLSICCLPFEPDAITNTMSGGEKQRLYLAIFLSFHPAVLMLDEPTSALDSDTANRVMENIISYCREEDITVIAVSHDKALTERFSENILALERVENNYA</sequence>
<dbReference type="PANTHER" id="PTHR43423:SF1">
    <property type="entry name" value="ABC TRANSPORTER I FAMILY MEMBER 17"/>
    <property type="match status" value="1"/>
</dbReference>
<dbReference type="PROSITE" id="PS50893">
    <property type="entry name" value="ABC_TRANSPORTER_2"/>
    <property type="match status" value="1"/>
</dbReference>
<dbReference type="AlphaFoldDB" id="A0A644Z3K8"/>
<dbReference type="Pfam" id="PF00005">
    <property type="entry name" value="ABC_tran"/>
    <property type="match status" value="1"/>
</dbReference>
<dbReference type="SMART" id="SM00382">
    <property type="entry name" value="AAA"/>
    <property type="match status" value="1"/>
</dbReference>
<reference evidence="4" key="1">
    <citation type="submission" date="2019-08" db="EMBL/GenBank/DDBJ databases">
        <authorList>
            <person name="Kucharzyk K."/>
            <person name="Murdoch R.W."/>
            <person name="Higgins S."/>
            <person name="Loffler F."/>
        </authorList>
    </citation>
    <scope>NUCLEOTIDE SEQUENCE</scope>
</reference>
<comment type="caution">
    <text evidence="4">The sequence shown here is derived from an EMBL/GenBank/DDBJ whole genome shotgun (WGS) entry which is preliminary data.</text>
</comment>
<dbReference type="GO" id="GO:0005524">
    <property type="term" value="F:ATP binding"/>
    <property type="evidence" value="ECO:0007669"/>
    <property type="project" value="UniProtKB-KW"/>
</dbReference>
<keyword evidence="2 4" id="KW-0067">ATP-binding</keyword>
<name>A0A644Z3K8_9ZZZZ</name>
<dbReference type="InterPro" id="IPR003593">
    <property type="entry name" value="AAA+_ATPase"/>
</dbReference>
<dbReference type="InterPro" id="IPR003439">
    <property type="entry name" value="ABC_transporter-like_ATP-bd"/>
</dbReference>
<dbReference type="SUPFAM" id="SSF52540">
    <property type="entry name" value="P-loop containing nucleoside triphosphate hydrolases"/>
    <property type="match status" value="1"/>
</dbReference>
<dbReference type="GO" id="GO:0016887">
    <property type="term" value="F:ATP hydrolysis activity"/>
    <property type="evidence" value="ECO:0007669"/>
    <property type="project" value="InterPro"/>
</dbReference>
<evidence type="ECO:0000259" key="3">
    <source>
        <dbReference type="PROSITE" id="PS50893"/>
    </source>
</evidence>
<evidence type="ECO:0000256" key="2">
    <source>
        <dbReference type="ARBA" id="ARBA00022840"/>
    </source>
</evidence>
<keyword evidence="1" id="KW-0547">Nucleotide-binding</keyword>
<dbReference type="PANTHER" id="PTHR43423">
    <property type="entry name" value="ABC TRANSPORTER I FAMILY MEMBER 17"/>
    <property type="match status" value="1"/>
</dbReference>